<protein>
    <submittedName>
        <fullName evidence="2">Uncharacterized protein</fullName>
    </submittedName>
</protein>
<sequence>MESDVEKKDSKTVVIPKEVKSPEPSQNKIEQEHTVALVVTLTDQTMAESIGEENKESTKQVEKKEEPKIQDNEILYENNGREEFIIDTRIQHFPPHDNAPTKSTSTPSLVVSSHFVAMTWISPIARRLDIGLDIATSTGHSLTGQQDSRCRVQIPPCPIESEWGKEGTNEYPSLPYSSHHSTSVCAFSIKPTERAVGDRCRSVDCIARVARLHVHLGAVFPVRLLSAVAVDPNNHLPTCPKAESELGITIGEQLVCGSAECGRRTSFRPSTKDSPVNLLSSFLPIHRLHHTLFNPSLENQNVHCPSTDGSCAGLVDSISISLGSAFPKLGKSALHLLDATLRLASDDDRIRVAESSLLSQVLPKFMHSDLTTSASVPMCLIRIVMTLLELSIETRKISVVGLSEEAVVGIHQTVFDNILVPSAGFVLVLFRQRYSVSPHEDFVHFAGLLSTLFKIAKFRASASTHAFPLPLSLLLTGCLMSLEPTSHIHSILLIVSDSFRRWTNDAQEETKMQQGAFWRDAESEGFEDIAESMRLLADI</sequence>
<organism evidence="2 3">
    <name type="scientific">Blattamonas nauphoetae</name>
    <dbReference type="NCBI Taxonomy" id="2049346"/>
    <lineage>
        <taxon>Eukaryota</taxon>
        <taxon>Metamonada</taxon>
        <taxon>Preaxostyla</taxon>
        <taxon>Oxymonadida</taxon>
        <taxon>Blattamonas</taxon>
    </lineage>
</organism>
<reference evidence="2 3" key="1">
    <citation type="journal article" date="2022" name="bioRxiv">
        <title>Genomics of Preaxostyla Flagellates Illuminates Evolutionary Transitions and the Path Towards Mitochondrial Loss.</title>
        <authorList>
            <person name="Novak L.V.F."/>
            <person name="Treitli S.C."/>
            <person name="Pyrih J."/>
            <person name="Halakuc P."/>
            <person name="Pipaliya S.V."/>
            <person name="Vacek V."/>
            <person name="Brzon O."/>
            <person name="Soukal P."/>
            <person name="Eme L."/>
            <person name="Dacks J.B."/>
            <person name="Karnkowska A."/>
            <person name="Elias M."/>
            <person name="Hampl V."/>
        </authorList>
    </citation>
    <scope>NUCLEOTIDE SEQUENCE [LARGE SCALE GENOMIC DNA]</scope>
    <source>
        <strain evidence="2">NAU3</strain>
        <tissue evidence="2">Gut</tissue>
    </source>
</reference>
<keyword evidence="3" id="KW-1185">Reference proteome</keyword>
<name>A0ABQ9XYD4_9EUKA</name>
<dbReference type="Proteomes" id="UP001281761">
    <property type="component" value="Unassembled WGS sequence"/>
</dbReference>
<dbReference type="EMBL" id="JARBJD010000055">
    <property type="protein sequence ID" value="KAK2956464.1"/>
    <property type="molecule type" value="Genomic_DNA"/>
</dbReference>
<feature type="compositionally biased region" description="Basic and acidic residues" evidence="1">
    <location>
        <begin position="52"/>
        <end position="66"/>
    </location>
</feature>
<feature type="region of interest" description="Disordered" evidence="1">
    <location>
        <begin position="47"/>
        <end position="66"/>
    </location>
</feature>
<feature type="compositionally biased region" description="Basic and acidic residues" evidence="1">
    <location>
        <begin position="1"/>
        <end position="21"/>
    </location>
</feature>
<evidence type="ECO:0000313" key="2">
    <source>
        <dbReference type="EMBL" id="KAK2956464.1"/>
    </source>
</evidence>
<evidence type="ECO:0000313" key="3">
    <source>
        <dbReference type="Proteomes" id="UP001281761"/>
    </source>
</evidence>
<comment type="caution">
    <text evidence="2">The sequence shown here is derived from an EMBL/GenBank/DDBJ whole genome shotgun (WGS) entry which is preliminary data.</text>
</comment>
<gene>
    <name evidence="2" type="ORF">BLNAU_8518</name>
</gene>
<proteinExistence type="predicted"/>
<feature type="region of interest" description="Disordered" evidence="1">
    <location>
        <begin position="1"/>
        <end position="29"/>
    </location>
</feature>
<accession>A0ABQ9XYD4</accession>
<evidence type="ECO:0000256" key="1">
    <source>
        <dbReference type="SAM" id="MobiDB-lite"/>
    </source>
</evidence>